<feature type="transmembrane region" description="Helical" evidence="6">
    <location>
        <begin position="193"/>
        <end position="211"/>
    </location>
</feature>
<evidence type="ECO:0000256" key="6">
    <source>
        <dbReference type="SAM" id="Phobius"/>
    </source>
</evidence>
<name>A0A969W965_9GAMM</name>
<reference evidence="8" key="1">
    <citation type="submission" date="2020-03" db="EMBL/GenBank/DDBJ databases">
        <title>Solimonas marina sp. nov., isolated from deep seawater of the Pacific Ocean.</title>
        <authorList>
            <person name="Liu X."/>
            <person name="Lai Q."/>
            <person name="Sun F."/>
            <person name="Gai Y."/>
            <person name="Li G."/>
            <person name="Shao Z."/>
        </authorList>
    </citation>
    <scope>NUCLEOTIDE SEQUENCE</scope>
    <source>
        <strain evidence="8">C16B3</strain>
    </source>
</reference>
<feature type="transmembrane region" description="Helical" evidence="6">
    <location>
        <begin position="266"/>
        <end position="289"/>
    </location>
</feature>
<evidence type="ECO:0000259" key="7">
    <source>
        <dbReference type="Pfam" id="PF12698"/>
    </source>
</evidence>
<accession>A0A969W965</accession>
<dbReference type="InterPro" id="IPR013525">
    <property type="entry name" value="ABC2_TM"/>
</dbReference>
<keyword evidence="5 6" id="KW-0472">Membrane</keyword>
<keyword evidence="9" id="KW-1185">Reference proteome</keyword>
<keyword evidence="3 6" id="KW-0812">Transmembrane</keyword>
<evidence type="ECO:0000256" key="4">
    <source>
        <dbReference type="ARBA" id="ARBA00022989"/>
    </source>
</evidence>
<evidence type="ECO:0000313" key="8">
    <source>
        <dbReference type="EMBL" id="NKF21835.1"/>
    </source>
</evidence>
<feature type="transmembrane region" description="Helical" evidence="6">
    <location>
        <begin position="296"/>
        <end position="314"/>
    </location>
</feature>
<evidence type="ECO:0000256" key="3">
    <source>
        <dbReference type="ARBA" id="ARBA00022692"/>
    </source>
</evidence>
<evidence type="ECO:0000256" key="5">
    <source>
        <dbReference type="ARBA" id="ARBA00023136"/>
    </source>
</evidence>
<evidence type="ECO:0000313" key="9">
    <source>
        <dbReference type="Proteomes" id="UP000653472"/>
    </source>
</evidence>
<sequence length="386" mass="42714">MNAGRALRLAWRQEIAVLRADRWERVLLWVMPGIALLFMAWMFARGTLDNIPIVVVDLDHSTFSRRLTRELDASPRLDVCARTEDMAQAQSLIRRGDAWLMLYIPPGTEAATQRRQPAAIFIDYNASYLTLGSNARLGAIESVAASLTQLIVDRARERGLPAAHLAGPRVQTQILFNPSMNFEFYLESLIDPAILHLLLSSACIAVAGRLLREGRMHGRRWSRRELAARAVGRLTPYVLGFSVWGCAWVAWLAGWRGWPVQGSLPLLLFGQFLLFTTTAAVAALIIAVVRDVDTGFSISTVYGGSALAYSNGSLPVDHGAWFARVWSQALPYTHYFRLQVDQWTIGAPSSVSLPSLCVLLLYTALPLGAAVLLLHRHFRHATATAA</sequence>
<dbReference type="PANTHER" id="PTHR30294">
    <property type="entry name" value="MEMBRANE COMPONENT OF ABC TRANSPORTER YHHJ-RELATED"/>
    <property type="match status" value="1"/>
</dbReference>
<comment type="caution">
    <text evidence="8">The sequence shown here is derived from an EMBL/GenBank/DDBJ whole genome shotgun (WGS) entry which is preliminary data.</text>
</comment>
<dbReference type="Gene3D" id="3.40.1710.10">
    <property type="entry name" value="abc type-2 transporter like domain"/>
    <property type="match status" value="1"/>
</dbReference>
<gene>
    <name evidence="8" type="ORF">G7Y82_05855</name>
</gene>
<comment type="subcellular location">
    <subcellularLocation>
        <location evidence="1">Cell membrane</location>
        <topology evidence="1">Multi-pass membrane protein</topology>
    </subcellularLocation>
</comment>
<proteinExistence type="predicted"/>
<dbReference type="PANTHER" id="PTHR30294:SF47">
    <property type="entry name" value="INNER MEMBRANE TRANSPORT PERMEASE YHHJ"/>
    <property type="match status" value="1"/>
</dbReference>
<protein>
    <submittedName>
        <fullName evidence="8">ABC transporter permease</fullName>
    </submittedName>
</protein>
<dbReference type="InterPro" id="IPR051449">
    <property type="entry name" value="ABC-2_transporter_component"/>
</dbReference>
<dbReference type="GO" id="GO:0005886">
    <property type="term" value="C:plasma membrane"/>
    <property type="evidence" value="ECO:0007669"/>
    <property type="project" value="UniProtKB-SubCell"/>
</dbReference>
<dbReference type="Proteomes" id="UP000653472">
    <property type="component" value="Unassembled WGS sequence"/>
</dbReference>
<dbReference type="Pfam" id="PF12698">
    <property type="entry name" value="ABC2_membrane_3"/>
    <property type="match status" value="1"/>
</dbReference>
<dbReference type="RefSeq" id="WP_168147063.1">
    <property type="nucleotide sequence ID" value="NZ_JAAVXB010000002.1"/>
</dbReference>
<keyword evidence="2" id="KW-1003">Cell membrane</keyword>
<dbReference type="EMBL" id="JAAVXB010000002">
    <property type="protein sequence ID" value="NKF21835.1"/>
    <property type="molecule type" value="Genomic_DNA"/>
</dbReference>
<dbReference type="GO" id="GO:0140359">
    <property type="term" value="F:ABC-type transporter activity"/>
    <property type="evidence" value="ECO:0007669"/>
    <property type="project" value="InterPro"/>
</dbReference>
<feature type="transmembrane region" description="Helical" evidence="6">
    <location>
        <begin position="231"/>
        <end position="254"/>
    </location>
</feature>
<feature type="transmembrane region" description="Helical" evidence="6">
    <location>
        <begin position="26"/>
        <end position="44"/>
    </location>
</feature>
<organism evidence="8 9">
    <name type="scientific">Solimonas marina</name>
    <dbReference type="NCBI Taxonomy" id="2714601"/>
    <lineage>
        <taxon>Bacteria</taxon>
        <taxon>Pseudomonadati</taxon>
        <taxon>Pseudomonadota</taxon>
        <taxon>Gammaproteobacteria</taxon>
        <taxon>Nevskiales</taxon>
        <taxon>Nevskiaceae</taxon>
        <taxon>Solimonas</taxon>
    </lineage>
</organism>
<evidence type="ECO:0000256" key="1">
    <source>
        <dbReference type="ARBA" id="ARBA00004651"/>
    </source>
</evidence>
<feature type="domain" description="ABC-2 type transporter transmembrane" evidence="7">
    <location>
        <begin position="29"/>
        <end position="371"/>
    </location>
</feature>
<feature type="transmembrane region" description="Helical" evidence="6">
    <location>
        <begin position="353"/>
        <end position="374"/>
    </location>
</feature>
<keyword evidence="4 6" id="KW-1133">Transmembrane helix</keyword>
<evidence type="ECO:0000256" key="2">
    <source>
        <dbReference type="ARBA" id="ARBA00022475"/>
    </source>
</evidence>
<dbReference type="AlphaFoldDB" id="A0A969W965"/>